<keyword evidence="3" id="KW-1185">Reference proteome</keyword>
<feature type="region of interest" description="Disordered" evidence="1">
    <location>
        <begin position="338"/>
        <end position="359"/>
    </location>
</feature>
<protein>
    <submittedName>
        <fullName evidence="2">Uncharacterized protein</fullName>
    </submittedName>
</protein>
<dbReference type="AlphaFoldDB" id="A0A9P5XRP7"/>
<accession>A0A9P5XRP7</accession>
<proteinExistence type="predicted"/>
<evidence type="ECO:0000313" key="3">
    <source>
        <dbReference type="Proteomes" id="UP000807353"/>
    </source>
</evidence>
<gene>
    <name evidence="2" type="ORF">BDZ94DRAFT_801857</name>
</gene>
<comment type="caution">
    <text evidence="2">The sequence shown here is derived from an EMBL/GenBank/DDBJ whole genome shotgun (WGS) entry which is preliminary data.</text>
</comment>
<evidence type="ECO:0000313" key="2">
    <source>
        <dbReference type="EMBL" id="KAF9455337.1"/>
    </source>
</evidence>
<name>A0A9P5XRP7_9AGAR</name>
<reference evidence="2" key="1">
    <citation type="submission" date="2020-11" db="EMBL/GenBank/DDBJ databases">
        <authorList>
            <consortium name="DOE Joint Genome Institute"/>
            <person name="Ahrendt S."/>
            <person name="Riley R."/>
            <person name="Andreopoulos W."/>
            <person name="Labutti K."/>
            <person name="Pangilinan J."/>
            <person name="Ruiz-Duenas F.J."/>
            <person name="Barrasa J.M."/>
            <person name="Sanchez-Garcia M."/>
            <person name="Camarero S."/>
            <person name="Miyauchi S."/>
            <person name="Serrano A."/>
            <person name="Linde D."/>
            <person name="Babiker R."/>
            <person name="Drula E."/>
            <person name="Ayuso-Fernandez I."/>
            <person name="Pacheco R."/>
            <person name="Padilla G."/>
            <person name="Ferreira P."/>
            <person name="Barriuso J."/>
            <person name="Kellner H."/>
            <person name="Castanera R."/>
            <person name="Alfaro M."/>
            <person name="Ramirez L."/>
            <person name="Pisabarro A.G."/>
            <person name="Kuo A."/>
            <person name="Tritt A."/>
            <person name="Lipzen A."/>
            <person name="He G."/>
            <person name="Yan M."/>
            <person name="Ng V."/>
            <person name="Cullen D."/>
            <person name="Martin F."/>
            <person name="Rosso M.-N."/>
            <person name="Henrissat B."/>
            <person name="Hibbett D."/>
            <person name="Martinez A.T."/>
            <person name="Grigoriev I.V."/>
        </authorList>
    </citation>
    <scope>NUCLEOTIDE SEQUENCE</scope>
    <source>
        <strain evidence="2">CBS 247.69</strain>
    </source>
</reference>
<dbReference type="EMBL" id="MU150757">
    <property type="protein sequence ID" value="KAF9455337.1"/>
    <property type="molecule type" value="Genomic_DNA"/>
</dbReference>
<evidence type="ECO:0000256" key="1">
    <source>
        <dbReference type="SAM" id="MobiDB-lite"/>
    </source>
</evidence>
<sequence length="460" mass="50646">MDDRDASDNEDEEGSEIASGEELSDIEIITPKYQNYRHVASPPVTPSPSKKQGVKRVAKYVESSDDNISAILESPKKLKVTPKQHKDAISTSSPSKTKSSRQEVSNKSRSQVKNNLVVEIPSRKKRIGTTHHVTQPVTYLEDLEPQTQIPGTEKCHVFNPESEDLLLKGSYDKLVNLPGGKSITTWKATVDNENQMNNQVQFVLFSTVQSYFPNAPMAEYKKLLLFSGNKAINFANLSRINPALLSYRIPSPTYKSSYICYHGAVHPARLLIMGLVVGDRTGEPFQLPGPKKLWMKSLTICPFSLEFERNVTVTCMVAGVDTFIGQISDNELTFSTRQAPLDDTKFPSNSQSSPGKGGRMPLLAKGSSMVKVPTGISGRQVSVHGPFDEIPIFNGCGKEIKLPTGLQTIANDFSAFNGPVPQDSLVLVCYTNGGFMRGGDFCMSHNIVWAIVLETPDVDW</sequence>
<feature type="region of interest" description="Disordered" evidence="1">
    <location>
        <begin position="1"/>
        <end position="114"/>
    </location>
</feature>
<organism evidence="2 3">
    <name type="scientific">Collybia nuda</name>
    <dbReference type="NCBI Taxonomy" id="64659"/>
    <lineage>
        <taxon>Eukaryota</taxon>
        <taxon>Fungi</taxon>
        <taxon>Dikarya</taxon>
        <taxon>Basidiomycota</taxon>
        <taxon>Agaricomycotina</taxon>
        <taxon>Agaricomycetes</taxon>
        <taxon>Agaricomycetidae</taxon>
        <taxon>Agaricales</taxon>
        <taxon>Tricholomatineae</taxon>
        <taxon>Clitocybaceae</taxon>
        <taxon>Collybia</taxon>
    </lineage>
</organism>
<dbReference type="Proteomes" id="UP000807353">
    <property type="component" value="Unassembled WGS sequence"/>
</dbReference>